<dbReference type="AlphaFoldDB" id="A0A9D2FQB3"/>
<organism evidence="1 2">
    <name type="scientific">Candidatus Blautia pullicola</name>
    <dbReference type="NCBI Taxonomy" id="2838498"/>
    <lineage>
        <taxon>Bacteria</taxon>
        <taxon>Bacillati</taxon>
        <taxon>Bacillota</taxon>
        <taxon>Clostridia</taxon>
        <taxon>Lachnospirales</taxon>
        <taxon>Lachnospiraceae</taxon>
        <taxon>Blautia</taxon>
    </lineage>
</organism>
<dbReference type="EMBL" id="DXBG01000030">
    <property type="protein sequence ID" value="HIZ64555.1"/>
    <property type="molecule type" value="Genomic_DNA"/>
</dbReference>
<name>A0A9D2FQB3_9FIRM</name>
<protein>
    <submittedName>
        <fullName evidence="1">DUF4127 family protein</fullName>
    </submittedName>
</protein>
<sequence>MGKIIFLPLDERPCNYVYPMYIGKISGMDVKMVPKSLMGNFKKAADVNAIWEWTREKAENGDILIVSMDLFLYGGIVPSRLHQLSSQVCRQRLERLRSLKKEKPDLTIYAFQLITRAPARDGSGEEPDYYEYYGYRIYRYGVLLDKERLNMITEEEAGEKEQIEEEVPLEVREDFLRRRAINYENNKRTIDLAAEGIIDFLIIPQDDCRAYGYAPSERRGLAAYAAEKSMFSRIYFYPGADEVGCTLLARAINQTAGKAPLIYPDFSSLRGKYQIPSYEDRSIGETVQYQLLAAGCRIAETSREADGILLVHPPTEFSLRLEKELISDEIYMESERNLQAFTERIKEYLERGQLCGVADCAIPNTADRALMQFLYEQGLLERIGAYGGWNTSSNTLGTVIAHLTALFHTDKDQGKTCAEEFRFFRYLEDWGYMAEVRRKVSDMLPELGEGVHVLNLGDKTEKVRELIEERLKSFQETYFKTAPWDFEIGIPWNRMFEIEIKLKTKKNS</sequence>
<reference evidence="1" key="2">
    <citation type="submission" date="2021-04" db="EMBL/GenBank/DDBJ databases">
        <authorList>
            <person name="Gilroy R."/>
        </authorList>
    </citation>
    <scope>NUCLEOTIDE SEQUENCE</scope>
    <source>
        <strain evidence="1">1068</strain>
    </source>
</reference>
<proteinExistence type="predicted"/>
<dbReference type="InterPro" id="IPR025394">
    <property type="entry name" value="DUF4127"/>
</dbReference>
<reference evidence="1" key="1">
    <citation type="journal article" date="2021" name="PeerJ">
        <title>Extensive microbial diversity within the chicken gut microbiome revealed by metagenomics and culture.</title>
        <authorList>
            <person name="Gilroy R."/>
            <person name="Ravi A."/>
            <person name="Getino M."/>
            <person name="Pursley I."/>
            <person name="Horton D.L."/>
            <person name="Alikhan N.F."/>
            <person name="Baker D."/>
            <person name="Gharbi K."/>
            <person name="Hall N."/>
            <person name="Watson M."/>
            <person name="Adriaenssens E.M."/>
            <person name="Foster-Nyarko E."/>
            <person name="Jarju S."/>
            <person name="Secka A."/>
            <person name="Antonio M."/>
            <person name="Oren A."/>
            <person name="Chaudhuri R.R."/>
            <person name="La Ragione R."/>
            <person name="Hildebrand F."/>
            <person name="Pallen M.J."/>
        </authorList>
    </citation>
    <scope>NUCLEOTIDE SEQUENCE</scope>
    <source>
        <strain evidence="1">1068</strain>
    </source>
</reference>
<comment type="caution">
    <text evidence="1">The sequence shown here is derived from an EMBL/GenBank/DDBJ whole genome shotgun (WGS) entry which is preliminary data.</text>
</comment>
<gene>
    <name evidence="1" type="ORF">H9809_01415</name>
</gene>
<evidence type="ECO:0000313" key="2">
    <source>
        <dbReference type="Proteomes" id="UP000824056"/>
    </source>
</evidence>
<accession>A0A9D2FQB3</accession>
<dbReference type="Proteomes" id="UP000824056">
    <property type="component" value="Unassembled WGS sequence"/>
</dbReference>
<dbReference type="Pfam" id="PF13552">
    <property type="entry name" value="DUF4127"/>
    <property type="match status" value="1"/>
</dbReference>
<evidence type="ECO:0000313" key="1">
    <source>
        <dbReference type="EMBL" id="HIZ64555.1"/>
    </source>
</evidence>